<evidence type="ECO:0000313" key="4">
    <source>
        <dbReference type="Proteomes" id="UP000654075"/>
    </source>
</evidence>
<evidence type="ECO:0000313" key="3">
    <source>
        <dbReference type="EMBL" id="CAE8733323.1"/>
    </source>
</evidence>
<feature type="non-terminal residue" evidence="2">
    <location>
        <position position="135"/>
    </location>
</feature>
<dbReference type="Proteomes" id="UP000626109">
    <property type="component" value="Unassembled WGS sequence"/>
</dbReference>
<accession>A0A813DKG6</accession>
<sequence>QSESSDAFAGEVQVSDDGEASVTSVRTYRSDEQQVAPSVPTPKAPPPLPPSAAAALATQVGTAVEPETQIELPETPYLDKLPKFRKLQYLQAVLKEMPEVKDDPHEKARIAEERLARFEGDLMKASSSLKRGDLL</sequence>
<evidence type="ECO:0000256" key="1">
    <source>
        <dbReference type="SAM" id="MobiDB-lite"/>
    </source>
</evidence>
<reference evidence="2" key="1">
    <citation type="submission" date="2021-02" db="EMBL/GenBank/DDBJ databases">
        <authorList>
            <person name="Dougan E. K."/>
            <person name="Rhodes N."/>
            <person name="Thang M."/>
            <person name="Chan C."/>
        </authorList>
    </citation>
    <scope>NUCLEOTIDE SEQUENCE</scope>
</reference>
<feature type="compositionally biased region" description="Pro residues" evidence="1">
    <location>
        <begin position="39"/>
        <end position="50"/>
    </location>
</feature>
<dbReference type="EMBL" id="CAJNNW010036317">
    <property type="protein sequence ID" value="CAE8733323.1"/>
    <property type="molecule type" value="Genomic_DNA"/>
</dbReference>
<proteinExistence type="predicted"/>
<dbReference type="AlphaFoldDB" id="A0A813DKG6"/>
<comment type="caution">
    <text evidence="2">The sequence shown here is derived from an EMBL/GenBank/DDBJ whole genome shotgun (WGS) entry which is preliminary data.</text>
</comment>
<dbReference type="EMBL" id="CAJNNV010002203">
    <property type="protein sequence ID" value="CAE8586750.1"/>
    <property type="molecule type" value="Genomic_DNA"/>
</dbReference>
<protein>
    <submittedName>
        <fullName evidence="2">Uncharacterized protein</fullName>
    </submittedName>
</protein>
<name>A0A813DKG6_POLGL</name>
<organism evidence="2 4">
    <name type="scientific">Polarella glacialis</name>
    <name type="common">Dinoflagellate</name>
    <dbReference type="NCBI Taxonomy" id="89957"/>
    <lineage>
        <taxon>Eukaryota</taxon>
        <taxon>Sar</taxon>
        <taxon>Alveolata</taxon>
        <taxon>Dinophyceae</taxon>
        <taxon>Suessiales</taxon>
        <taxon>Suessiaceae</taxon>
        <taxon>Polarella</taxon>
    </lineage>
</organism>
<feature type="region of interest" description="Disordered" evidence="1">
    <location>
        <begin position="1"/>
        <end position="52"/>
    </location>
</feature>
<dbReference type="Proteomes" id="UP000654075">
    <property type="component" value="Unassembled WGS sequence"/>
</dbReference>
<keyword evidence="4" id="KW-1185">Reference proteome</keyword>
<gene>
    <name evidence="2" type="ORF">PGLA1383_LOCUS5597</name>
    <name evidence="3" type="ORF">PGLA2088_LOCUS46792</name>
</gene>
<evidence type="ECO:0000313" key="2">
    <source>
        <dbReference type="EMBL" id="CAE8586750.1"/>
    </source>
</evidence>